<dbReference type="SUPFAM" id="SSF56672">
    <property type="entry name" value="DNA/RNA polymerases"/>
    <property type="match status" value="1"/>
</dbReference>
<protein>
    <recommendedName>
        <fullName evidence="1">Reverse transcriptase/retrotransposon-derived protein RNase H-like domain-containing protein</fullName>
    </recommendedName>
</protein>
<dbReference type="InterPro" id="IPR043502">
    <property type="entry name" value="DNA/RNA_pol_sf"/>
</dbReference>
<dbReference type="OrthoDB" id="420169at2759"/>
<dbReference type="Proteomes" id="UP000499080">
    <property type="component" value="Unassembled WGS sequence"/>
</dbReference>
<dbReference type="InterPro" id="IPR041577">
    <property type="entry name" value="RT_RNaseH_2"/>
</dbReference>
<sequence length="137" mass="15894">MQEFISFAAHILAPLNKFLEDHRNKKKSYCPSKKTENSLQWIRKAKKSFNLAEKALVDSTLLKYTIPGAQISLWTDVAIRSSLMQLCNNKWEQIAVLSMKLRKSQRNLSLLSDRDLYAIYASIKKVRHIREGRNISI</sequence>
<proteinExistence type="predicted"/>
<keyword evidence="3" id="KW-1185">Reference proteome</keyword>
<dbReference type="GO" id="GO:0071897">
    <property type="term" value="P:DNA biosynthetic process"/>
    <property type="evidence" value="ECO:0007669"/>
    <property type="project" value="UniProtKB-ARBA"/>
</dbReference>
<reference evidence="2 3" key="1">
    <citation type="journal article" date="2019" name="Sci. Rep.">
        <title>Orb-weaving spider Araneus ventricosus genome elucidates the spidroin gene catalogue.</title>
        <authorList>
            <person name="Kono N."/>
            <person name="Nakamura H."/>
            <person name="Ohtoshi R."/>
            <person name="Moran D.A.P."/>
            <person name="Shinohara A."/>
            <person name="Yoshida Y."/>
            <person name="Fujiwara M."/>
            <person name="Mori M."/>
            <person name="Tomita M."/>
            <person name="Arakawa K."/>
        </authorList>
    </citation>
    <scope>NUCLEOTIDE SEQUENCE [LARGE SCALE GENOMIC DNA]</scope>
</reference>
<dbReference type="Pfam" id="PF17919">
    <property type="entry name" value="RT_RNaseH_2"/>
    <property type="match status" value="1"/>
</dbReference>
<gene>
    <name evidence="2" type="ORF">AVEN_255076_1</name>
</gene>
<accession>A0A4Y2K1J0</accession>
<name>A0A4Y2K1J0_ARAVE</name>
<evidence type="ECO:0000313" key="3">
    <source>
        <dbReference type="Proteomes" id="UP000499080"/>
    </source>
</evidence>
<dbReference type="AlphaFoldDB" id="A0A4Y2K1J0"/>
<feature type="domain" description="Reverse transcriptase/retrotransposon-derived protein RNase H-like" evidence="1">
    <location>
        <begin position="41"/>
        <end position="137"/>
    </location>
</feature>
<evidence type="ECO:0000259" key="1">
    <source>
        <dbReference type="Pfam" id="PF17919"/>
    </source>
</evidence>
<dbReference type="EMBL" id="BGPR01004051">
    <property type="protein sequence ID" value="GBM95366.1"/>
    <property type="molecule type" value="Genomic_DNA"/>
</dbReference>
<comment type="caution">
    <text evidence="2">The sequence shown here is derived from an EMBL/GenBank/DDBJ whole genome shotgun (WGS) entry which is preliminary data.</text>
</comment>
<evidence type="ECO:0000313" key="2">
    <source>
        <dbReference type="EMBL" id="GBM95366.1"/>
    </source>
</evidence>
<organism evidence="2 3">
    <name type="scientific">Araneus ventricosus</name>
    <name type="common">Orbweaver spider</name>
    <name type="synonym">Epeira ventricosa</name>
    <dbReference type="NCBI Taxonomy" id="182803"/>
    <lineage>
        <taxon>Eukaryota</taxon>
        <taxon>Metazoa</taxon>
        <taxon>Ecdysozoa</taxon>
        <taxon>Arthropoda</taxon>
        <taxon>Chelicerata</taxon>
        <taxon>Arachnida</taxon>
        <taxon>Araneae</taxon>
        <taxon>Araneomorphae</taxon>
        <taxon>Entelegynae</taxon>
        <taxon>Araneoidea</taxon>
        <taxon>Araneidae</taxon>
        <taxon>Araneus</taxon>
    </lineage>
</organism>